<gene>
    <name evidence="2" type="ORF">CLUP02_05620</name>
</gene>
<evidence type="ECO:0000313" key="3">
    <source>
        <dbReference type="Proteomes" id="UP000830671"/>
    </source>
</evidence>
<dbReference type="AlphaFoldDB" id="A0A9Q8WDW2"/>
<dbReference type="RefSeq" id="XP_049141769.1">
    <property type="nucleotide sequence ID" value="XM_049284626.1"/>
</dbReference>
<protein>
    <submittedName>
        <fullName evidence="2">Uncharacterized protein</fullName>
    </submittedName>
</protein>
<name>A0A9Q8WDW2_9PEZI</name>
<dbReference type="KEGG" id="clup:CLUP02_05620"/>
<keyword evidence="3" id="KW-1185">Reference proteome</keyword>
<sequence>MRAIPYSCHMPIYLYLLRNLLADFEPWWHLLKHLCRDLFPPLQTNYDQEQASFIMFLEPNSRMFHFHCSLATRHFFLVSGDNTIRGELDRPEQSRSASFHERFYRDIPLEVINASTCYSFSMRNKSIARRDMLRKGEGTKNHGNILVFFQSSVMVVVDYDVVWPFVHLCNQSPPIRPPFTHPHKPFHPNSSPKVTSRTSDPSHRPPDTLNHSQFSVCLSNPKGRPGPLYSSG</sequence>
<proteinExistence type="predicted"/>
<dbReference type="Proteomes" id="UP000830671">
    <property type="component" value="Chromosome 3"/>
</dbReference>
<evidence type="ECO:0000313" key="2">
    <source>
        <dbReference type="EMBL" id="UQC80138.1"/>
    </source>
</evidence>
<organism evidence="2 3">
    <name type="scientific">Colletotrichum lupini</name>
    <dbReference type="NCBI Taxonomy" id="145971"/>
    <lineage>
        <taxon>Eukaryota</taxon>
        <taxon>Fungi</taxon>
        <taxon>Dikarya</taxon>
        <taxon>Ascomycota</taxon>
        <taxon>Pezizomycotina</taxon>
        <taxon>Sordariomycetes</taxon>
        <taxon>Hypocreomycetidae</taxon>
        <taxon>Glomerellales</taxon>
        <taxon>Glomerellaceae</taxon>
        <taxon>Colletotrichum</taxon>
        <taxon>Colletotrichum acutatum species complex</taxon>
    </lineage>
</organism>
<feature type="compositionally biased region" description="Polar residues" evidence="1">
    <location>
        <begin position="209"/>
        <end position="218"/>
    </location>
</feature>
<reference evidence="2" key="1">
    <citation type="journal article" date="2021" name="Mol. Plant Microbe Interact.">
        <title>Complete Genome Sequence of the Plant-Pathogenic Fungus Colletotrichum lupini.</title>
        <authorList>
            <person name="Baroncelli R."/>
            <person name="Pensec F."/>
            <person name="Da Lio D."/>
            <person name="Boufleur T."/>
            <person name="Vicente I."/>
            <person name="Sarrocco S."/>
            <person name="Picot A."/>
            <person name="Baraldi E."/>
            <person name="Sukno S."/>
            <person name="Thon M."/>
            <person name="Le Floch G."/>
        </authorList>
    </citation>
    <scope>NUCLEOTIDE SEQUENCE</scope>
    <source>
        <strain evidence="2">IMI 504893</strain>
    </source>
</reference>
<dbReference type="EMBL" id="CP019475">
    <property type="protein sequence ID" value="UQC80138.1"/>
    <property type="molecule type" value="Genomic_DNA"/>
</dbReference>
<dbReference type="GeneID" id="73339636"/>
<feature type="compositionally biased region" description="Polar residues" evidence="1">
    <location>
        <begin position="189"/>
        <end position="199"/>
    </location>
</feature>
<accession>A0A9Q8WDW2</accession>
<feature type="region of interest" description="Disordered" evidence="1">
    <location>
        <begin position="179"/>
        <end position="232"/>
    </location>
</feature>
<evidence type="ECO:0000256" key="1">
    <source>
        <dbReference type="SAM" id="MobiDB-lite"/>
    </source>
</evidence>